<organism evidence="1 2">
    <name type="scientific">Chaetomium tenue</name>
    <dbReference type="NCBI Taxonomy" id="1854479"/>
    <lineage>
        <taxon>Eukaryota</taxon>
        <taxon>Fungi</taxon>
        <taxon>Dikarya</taxon>
        <taxon>Ascomycota</taxon>
        <taxon>Pezizomycotina</taxon>
        <taxon>Sordariomycetes</taxon>
        <taxon>Sordariomycetidae</taxon>
        <taxon>Sordariales</taxon>
        <taxon>Chaetomiaceae</taxon>
        <taxon>Chaetomium</taxon>
    </lineage>
</organism>
<gene>
    <name evidence="1" type="ORF">F5144DRAFT_560088</name>
</gene>
<evidence type="ECO:0000313" key="1">
    <source>
        <dbReference type="EMBL" id="KAH6640365.1"/>
    </source>
</evidence>
<comment type="caution">
    <text evidence="1">The sequence shown here is derived from an EMBL/GenBank/DDBJ whole genome shotgun (WGS) entry which is preliminary data.</text>
</comment>
<evidence type="ECO:0000313" key="2">
    <source>
        <dbReference type="Proteomes" id="UP000724584"/>
    </source>
</evidence>
<name>A0ACB7PH38_9PEZI</name>
<protein>
    <submittedName>
        <fullName evidence="1">Uncharacterized protein</fullName>
    </submittedName>
</protein>
<dbReference type="Proteomes" id="UP000724584">
    <property type="component" value="Unassembled WGS sequence"/>
</dbReference>
<reference evidence="1 2" key="1">
    <citation type="journal article" date="2021" name="Nat. Commun.">
        <title>Genetic determinants of endophytism in the Arabidopsis root mycobiome.</title>
        <authorList>
            <person name="Mesny F."/>
            <person name="Miyauchi S."/>
            <person name="Thiergart T."/>
            <person name="Pickel B."/>
            <person name="Atanasova L."/>
            <person name="Karlsson M."/>
            <person name="Huettel B."/>
            <person name="Barry K.W."/>
            <person name="Haridas S."/>
            <person name="Chen C."/>
            <person name="Bauer D."/>
            <person name="Andreopoulos W."/>
            <person name="Pangilinan J."/>
            <person name="LaButti K."/>
            <person name="Riley R."/>
            <person name="Lipzen A."/>
            <person name="Clum A."/>
            <person name="Drula E."/>
            <person name="Henrissat B."/>
            <person name="Kohler A."/>
            <person name="Grigoriev I.V."/>
            <person name="Martin F.M."/>
            <person name="Hacquard S."/>
        </authorList>
    </citation>
    <scope>NUCLEOTIDE SEQUENCE [LARGE SCALE GENOMIC DNA]</scope>
    <source>
        <strain evidence="1 2">MPI-SDFR-AT-0079</strain>
    </source>
</reference>
<keyword evidence="2" id="KW-1185">Reference proteome</keyword>
<accession>A0ACB7PH38</accession>
<sequence length="480" mass="53892">MPTHMDRPGPNVAAAAREIRKRLFVFCDGTWQDGVNKARPLTNVATLARCLEPVDRHGCLQIVYYDSGVGSVTSTPAQLVDGATGRGISAKIRNAYSFLSHNWNFREGEDEIVLVGFSRGAFAVQCLASLISDAGLLQKQHLYYLRGLFTLWANQKTPRGGEKYKVYQAKLQSSRLLHRVKITACAVWDTVSSLGGIVQLPPRPLAFVGKEVPDCVQHAFQAVALDEERSKFQPVLWTSKPTTASVSQCWFLGSHADVGGNGDAALGGLSLVWMVGKLHGEVGVAFDDKEIAKHLKHRFLEWDITVSRFCHRIKETKRAVATIPHSGQPTRQSWYWWLLGHQTRGGYLVDTQLVPTYIHFSARLTMAQKRHMCRPLKSWTTAWAEQESGLPKIQWHSGSGRQIVDEHPLTEQDKEYEILRKWCNGEYRFLDTDRGPFAAVEAPMTADELRGMAEFFRDHMKFENNKLSEGCMYSGSATAR</sequence>
<proteinExistence type="predicted"/>
<dbReference type="EMBL" id="JAGIZQ010000002">
    <property type="protein sequence ID" value="KAH6640365.1"/>
    <property type="molecule type" value="Genomic_DNA"/>
</dbReference>